<sequence>MEVQVTDQYAGPDGLLGRFSATRASATAADGLVHLTVDGTGDLVDLDLDPRSLRLPAADLAAAIREAFTTARGEVQAALQEQLTAAPVTLPEGLGPLLREVSSNAQRRLDDLTATAQQIADRLGRTH</sequence>
<dbReference type="OrthoDB" id="3383350at2"/>
<keyword evidence="1" id="KW-0238">DNA-binding</keyword>
<keyword evidence="2" id="KW-1185">Reference proteome</keyword>
<evidence type="ECO:0000313" key="2">
    <source>
        <dbReference type="Proteomes" id="UP000281726"/>
    </source>
</evidence>
<dbReference type="Gene3D" id="3.30.1310.10">
    <property type="entry name" value="Nucleoid-associated protein YbaB-like domain"/>
    <property type="match status" value="1"/>
</dbReference>
<proteinExistence type="predicted"/>
<gene>
    <name evidence="1" type="ORF">D7223_19385</name>
</gene>
<dbReference type="SUPFAM" id="SSF82607">
    <property type="entry name" value="YbaB-like"/>
    <property type="match status" value="1"/>
</dbReference>
<dbReference type="InterPro" id="IPR004401">
    <property type="entry name" value="YbaB/EbfC"/>
</dbReference>
<dbReference type="Proteomes" id="UP000281726">
    <property type="component" value="Unassembled WGS sequence"/>
</dbReference>
<protein>
    <submittedName>
        <fullName evidence="1">YbaB/EbfC family DNA-binding protein</fullName>
    </submittedName>
</protein>
<organism evidence="1 2">
    <name type="scientific">Micromonospora endolithica</name>
    <dbReference type="NCBI Taxonomy" id="230091"/>
    <lineage>
        <taxon>Bacteria</taxon>
        <taxon>Bacillati</taxon>
        <taxon>Actinomycetota</taxon>
        <taxon>Actinomycetes</taxon>
        <taxon>Micromonosporales</taxon>
        <taxon>Micromonosporaceae</taxon>
        <taxon>Micromonospora</taxon>
    </lineage>
</organism>
<dbReference type="GO" id="GO:0003677">
    <property type="term" value="F:DNA binding"/>
    <property type="evidence" value="ECO:0007669"/>
    <property type="project" value="UniProtKB-KW"/>
</dbReference>
<dbReference type="Pfam" id="PF02575">
    <property type="entry name" value="YbaB_DNA_bd"/>
    <property type="match status" value="1"/>
</dbReference>
<dbReference type="InterPro" id="IPR036894">
    <property type="entry name" value="YbaB-like_sf"/>
</dbReference>
<dbReference type="AlphaFoldDB" id="A0A3A9Z8M2"/>
<name>A0A3A9Z8M2_9ACTN</name>
<dbReference type="EMBL" id="RBAK01000007">
    <property type="protein sequence ID" value="RKN44419.1"/>
    <property type="molecule type" value="Genomic_DNA"/>
</dbReference>
<reference evidence="1 2" key="1">
    <citation type="journal article" date="2004" name="Syst. Appl. Microbiol.">
        <title>Cryptoendolithic actinomycetes from antarctic sandstone rock samples: Micromonospora endolithica sp. nov. and two isolates related to Micromonospora coerulea Jensen 1932.</title>
        <authorList>
            <person name="Hirsch P."/>
            <person name="Mevs U."/>
            <person name="Kroppenstedt R.M."/>
            <person name="Schumann P."/>
            <person name="Stackebrandt E."/>
        </authorList>
    </citation>
    <scope>NUCLEOTIDE SEQUENCE [LARGE SCALE GENOMIC DNA]</scope>
    <source>
        <strain evidence="1 2">JCM 12677</strain>
    </source>
</reference>
<evidence type="ECO:0000313" key="1">
    <source>
        <dbReference type="EMBL" id="RKN44419.1"/>
    </source>
</evidence>
<accession>A0A3A9Z8M2</accession>
<comment type="caution">
    <text evidence="1">The sequence shown here is derived from an EMBL/GenBank/DDBJ whole genome shotgun (WGS) entry which is preliminary data.</text>
</comment>